<evidence type="ECO:0000313" key="2">
    <source>
        <dbReference type="EMBL" id="MBJ8339851.1"/>
    </source>
</evidence>
<dbReference type="SUPFAM" id="SSF52821">
    <property type="entry name" value="Rhodanese/Cell cycle control phosphatase"/>
    <property type="match status" value="1"/>
</dbReference>
<name>A0A934NR01_9NOCA</name>
<dbReference type="PROSITE" id="PS50206">
    <property type="entry name" value="RHODANESE_3"/>
    <property type="match status" value="1"/>
</dbReference>
<protein>
    <submittedName>
        <fullName evidence="2">Rhodanese-like domain-containing protein</fullName>
    </submittedName>
</protein>
<dbReference type="InterPro" id="IPR001763">
    <property type="entry name" value="Rhodanese-like_dom"/>
</dbReference>
<dbReference type="InterPro" id="IPR036873">
    <property type="entry name" value="Rhodanese-like_dom_sf"/>
</dbReference>
<reference evidence="2" key="1">
    <citation type="submission" date="2020-12" db="EMBL/GenBank/DDBJ databases">
        <title>Antrihabitans popcorni sp. nov. and Antrihabitans auranticaus sp. nov., isolated from a larva cave.</title>
        <authorList>
            <person name="Lee S.D."/>
            <person name="Kim I.S."/>
        </authorList>
    </citation>
    <scope>NUCLEOTIDE SEQUENCE</scope>
    <source>
        <strain evidence="2">YC3-6</strain>
    </source>
</reference>
<sequence length="114" mass="12328">MTFPHVDSVSVADLPADFSDSVVLLDVREADEWELGHAPSAVHIPMGDVPARFGEIDPDAQLYVICRQGGRSARVVEYLQQVGYESVNVRGGMVAWQKAGLPLVSDGSAEAKIY</sequence>
<organism evidence="2 3">
    <name type="scientific">Antrihabitans stalagmiti</name>
    <dbReference type="NCBI Taxonomy" id="2799499"/>
    <lineage>
        <taxon>Bacteria</taxon>
        <taxon>Bacillati</taxon>
        <taxon>Actinomycetota</taxon>
        <taxon>Actinomycetes</taxon>
        <taxon>Mycobacteriales</taxon>
        <taxon>Nocardiaceae</taxon>
        <taxon>Antrihabitans</taxon>
    </lineage>
</organism>
<accession>A0A934NR01</accession>
<dbReference type="EMBL" id="JAEMNV010000004">
    <property type="protein sequence ID" value="MBJ8339851.1"/>
    <property type="molecule type" value="Genomic_DNA"/>
</dbReference>
<dbReference type="SMART" id="SM00450">
    <property type="entry name" value="RHOD"/>
    <property type="match status" value="1"/>
</dbReference>
<dbReference type="PANTHER" id="PTHR43031">
    <property type="entry name" value="FAD-DEPENDENT OXIDOREDUCTASE"/>
    <property type="match status" value="1"/>
</dbReference>
<dbReference type="PANTHER" id="PTHR43031:SF1">
    <property type="entry name" value="PYRIDINE NUCLEOTIDE-DISULPHIDE OXIDOREDUCTASE"/>
    <property type="match status" value="1"/>
</dbReference>
<dbReference type="InterPro" id="IPR050229">
    <property type="entry name" value="GlpE_sulfurtransferase"/>
</dbReference>
<dbReference type="Pfam" id="PF00581">
    <property type="entry name" value="Rhodanese"/>
    <property type="match status" value="1"/>
</dbReference>
<proteinExistence type="predicted"/>
<gene>
    <name evidence="2" type="ORF">JGU71_13225</name>
</gene>
<dbReference type="AlphaFoldDB" id="A0A934NR01"/>
<feature type="domain" description="Rhodanese" evidence="1">
    <location>
        <begin position="18"/>
        <end position="105"/>
    </location>
</feature>
<dbReference type="CDD" id="cd00158">
    <property type="entry name" value="RHOD"/>
    <property type="match status" value="1"/>
</dbReference>
<evidence type="ECO:0000313" key="3">
    <source>
        <dbReference type="Proteomes" id="UP000655868"/>
    </source>
</evidence>
<comment type="caution">
    <text evidence="2">The sequence shown here is derived from an EMBL/GenBank/DDBJ whole genome shotgun (WGS) entry which is preliminary data.</text>
</comment>
<dbReference type="Gene3D" id="3.40.250.10">
    <property type="entry name" value="Rhodanese-like domain"/>
    <property type="match status" value="1"/>
</dbReference>
<keyword evidence="3" id="KW-1185">Reference proteome</keyword>
<evidence type="ECO:0000259" key="1">
    <source>
        <dbReference type="PROSITE" id="PS50206"/>
    </source>
</evidence>
<dbReference type="RefSeq" id="WP_199704637.1">
    <property type="nucleotide sequence ID" value="NZ_JAEMNV010000004.1"/>
</dbReference>
<dbReference type="Proteomes" id="UP000655868">
    <property type="component" value="Unassembled WGS sequence"/>
</dbReference>